<reference evidence="1" key="2">
    <citation type="journal article" date="2022" name="New Phytol.">
        <title>Evolutionary transition to the ectomycorrhizal habit in the genomes of a hyperdiverse lineage of mushroom-forming fungi.</title>
        <authorList>
            <person name="Looney B."/>
            <person name="Miyauchi S."/>
            <person name="Morin E."/>
            <person name="Drula E."/>
            <person name="Courty P.E."/>
            <person name="Kohler A."/>
            <person name="Kuo A."/>
            <person name="LaButti K."/>
            <person name="Pangilinan J."/>
            <person name="Lipzen A."/>
            <person name="Riley R."/>
            <person name="Andreopoulos W."/>
            <person name="He G."/>
            <person name="Johnson J."/>
            <person name="Nolan M."/>
            <person name="Tritt A."/>
            <person name="Barry K.W."/>
            <person name="Grigoriev I.V."/>
            <person name="Nagy L.G."/>
            <person name="Hibbett D."/>
            <person name="Henrissat B."/>
            <person name="Matheny P.B."/>
            <person name="Labbe J."/>
            <person name="Martin F.M."/>
        </authorList>
    </citation>
    <scope>NUCLEOTIDE SEQUENCE</scope>
    <source>
        <strain evidence="1">HHB10654</strain>
    </source>
</reference>
<comment type="caution">
    <text evidence="1">The sequence shown here is derived from an EMBL/GenBank/DDBJ whole genome shotgun (WGS) entry which is preliminary data.</text>
</comment>
<gene>
    <name evidence="1" type="ORF">BV25DRAFT_1846856</name>
</gene>
<keyword evidence="2" id="KW-1185">Reference proteome</keyword>
<evidence type="ECO:0000313" key="1">
    <source>
        <dbReference type="EMBL" id="KAI0067698.1"/>
    </source>
</evidence>
<evidence type="ECO:0000313" key="2">
    <source>
        <dbReference type="Proteomes" id="UP000814140"/>
    </source>
</evidence>
<sequence>MASPPPDSDKDASESDYQSADEGTGVEELQSEQSIKTSLQGAEELRQEGNDLFRSSKWNEALFAYKRGLALLPKRKDTARFSNKGKGKAAVSPDIEDDPLPKHDLEPGLSGDDVLEKSLSVLDNDCAKARAVLNANIAASLVKLGEYPEAVKACSEALLDDSQYVKVIQRRAQCNEKIGSWSALSSAQEDYNALLTLLPPSSPQIDEVKRSLRLLQPRVESAQKKEMDEMMGKLKGIGNSILGNFGLSTDNFKLEPNGQGGYSMNFSR</sequence>
<protein>
    <submittedName>
        <fullName evidence="1">Uncharacterized protein</fullName>
    </submittedName>
</protein>
<reference evidence="1" key="1">
    <citation type="submission" date="2021-03" db="EMBL/GenBank/DDBJ databases">
        <authorList>
            <consortium name="DOE Joint Genome Institute"/>
            <person name="Ahrendt S."/>
            <person name="Looney B.P."/>
            <person name="Miyauchi S."/>
            <person name="Morin E."/>
            <person name="Drula E."/>
            <person name="Courty P.E."/>
            <person name="Chicoki N."/>
            <person name="Fauchery L."/>
            <person name="Kohler A."/>
            <person name="Kuo A."/>
            <person name="Labutti K."/>
            <person name="Pangilinan J."/>
            <person name="Lipzen A."/>
            <person name="Riley R."/>
            <person name="Andreopoulos W."/>
            <person name="He G."/>
            <person name="Johnson J."/>
            <person name="Barry K.W."/>
            <person name="Grigoriev I.V."/>
            <person name="Nagy L."/>
            <person name="Hibbett D."/>
            <person name="Henrissat B."/>
            <person name="Matheny P.B."/>
            <person name="Labbe J."/>
            <person name="Martin F."/>
        </authorList>
    </citation>
    <scope>NUCLEOTIDE SEQUENCE</scope>
    <source>
        <strain evidence="1">HHB10654</strain>
    </source>
</reference>
<name>A0ACB8TGX4_9AGAM</name>
<accession>A0ACB8TGX4</accession>
<dbReference type="EMBL" id="MU277189">
    <property type="protein sequence ID" value="KAI0067698.1"/>
    <property type="molecule type" value="Genomic_DNA"/>
</dbReference>
<proteinExistence type="predicted"/>
<organism evidence="1 2">
    <name type="scientific">Artomyces pyxidatus</name>
    <dbReference type="NCBI Taxonomy" id="48021"/>
    <lineage>
        <taxon>Eukaryota</taxon>
        <taxon>Fungi</taxon>
        <taxon>Dikarya</taxon>
        <taxon>Basidiomycota</taxon>
        <taxon>Agaricomycotina</taxon>
        <taxon>Agaricomycetes</taxon>
        <taxon>Russulales</taxon>
        <taxon>Auriscalpiaceae</taxon>
        <taxon>Artomyces</taxon>
    </lineage>
</organism>
<dbReference type="Proteomes" id="UP000814140">
    <property type="component" value="Unassembled WGS sequence"/>
</dbReference>